<feature type="compositionally biased region" description="Low complexity" evidence="4">
    <location>
        <begin position="88"/>
        <end position="101"/>
    </location>
</feature>
<keyword evidence="2 3" id="KW-0040">ANK repeat</keyword>
<evidence type="ECO:0000256" key="1">
    <source>
        <dbReference type="ARBA" id="ARBA00022737"/>
    </source>
</evidence>
<feature type="compositionally biased region" description="Polar residues" evidence="4">
    <location>
        <begin position="18"/>
        <end position="32"/>
    </location>
</feature>
<reference evidence="5 6" key="1">
    <citation type="submission" date="2019-10" db="EMBL/GenBank/DDBJ databases">
        <authorList>
            <person name="Palmer J.M."/>
        </authorList>
    </citation>
    <scope>NUCLEOTIDE SEQUENCE [LARGE SCALE GENOMIC DNA]</scope>
    <source>
        <strain evidence="5 6">TWF506</strain>
    </source>
</reference>
<dbReference type="EMBL" id="JAVHJM010000001">
    <property type="protein sequence ID" value="KAK6520082.1"/>
    <property type="molecule type" value="Genomic_DNA"/>
</dbReference>
<dbReference type="Gene3D" id="1.25.40.20">
    <property type="entry name" value="Ankyrin repeat-containing domain"/>
    <property type="match status" value="1"/>
</dbReference>
<name>A0AAN8RQH3_9PEZI</name>
<proteinExistence type="predicted"/>
<evidence type="ECO:0000256" key="4">
    <source>
        <dbReference type="SAM" id="MobiDB-lite"/>
    </source>
</evidence>
<keyword evidence="6" id="KW-1185">Reference proteome</keyword>
<evidence type="ECO:0000313" key="5">
    <source>
        <dbReference type="EMBL" id="KAK6520082.1"/>
    </source>
</evidence>
<sequence>MEPEGVLEMNAKSDTRISTENQSQDSQRSVYQESLAILDTGFGSFSPADKIEHTSLHNRNRTFEVEVVSESPISTSPILPRLETQNFRSMSSGSSFESSQYSRRESSSTALTATTYDPQESDSDDDDMKLGKLRYYIAEAEKLRSIGELKKAASFFRVIVKQLNDSPGLERSLKNTRLHYIIDLVEIQTRLKNWSDALITVQNMIGGSDDPALVGLVEHWQSWVYYQQGSLDSARSRCDKAIKKIKKSKGNNEDSVMLMLQILEDMGKQDLDIKEECEVEASFYRSLISLQEPPDPISYPDIPRKEVPDVKYPASVVELDTKSDSGWGPSMAIIPVSPESSQPQIHELSSSPSVRRGNTPVVYAPRFEDVEENRKILQQHGLDLDDGSVIRVEQMRSGKDTRFVAIREAIMKNDLLLADILFSDPKLRQYKMDVKYTAWGNDESQPLHFAVLNNNIDIVQLLLRKGVNILSVTAKWKLTALHIASSTSNIGCEMVEFLMDNGVPVDGIEGPESGCRSLPIHLACAAREKNKVELLIRRRASVNAKDFHQATPLGVAAMSARTSVHIKSLVDAGALVDDGDKEGDTPLHIAAANSNLEGIKILLECGANRSIKNKKGKRPLDIAKAVGDFLPDIKALLKPESKPSRRWF</sequence>
<feature type="repeat" description="ANK" evidence="3">
    <location>
        <begin position="582"/>
        <end position="614"/>
    </location>
</feature>
<dbReference type="SMART" id="SM00248">
    <property type="entry name" value="ANK"/>
    <property type="match status" value="6"/>
</dbReference>
<dbReference type="SUPFAM" id="SSF48403">
    <property type="entry name" value="Ankyrin repeat"/>
    <property type="match status" value="1"/>
</dbReference>
<gene>
    <name evidence="5" type="primary">ZDHHC13</name>
    <name evidence="5" type="ORF">TWF506_000372</name>
</gene>
<organism evidence="5 6">
    <name type="scientific">Arthrobotrys conoides</name>
    <dbReference type="NCBI Taxonomy" id="74498"/>
    <lineage>
        <taxon>Eukaryota</taxon>
        <taxon>Fungi</taxon>
        <taxon>Dikarya</taxon>
        <taxon>Ascomycota</taxon>
        <taxon>Pezizomycotina</taxon>
        <taxon>Orbiliomycetes</taxon>
        <taxon>Orbiliales</taxon>
        <taxon>Orbiliaceae</taxon>
        <taxon>Arthrobotrys</taxon>
    </lineage>
</organism>
<dbReference type="InterPro" id="IPR036770">
    <property type="entry name" value="Ankyrin_rpt-contain_sf"/>
</dbReference>
<comment type="caution">
    <text evidence="5">The sequence shown here is derived from an EMBL/GenBank/DDBJ whole genome shotgun (WGS) entry which is preliminary data.</text>
</comment>
<keyword evidence="1" id="KW-0677">Repeat</keyword>
<evidence type="ECO:0000313" key="6">
    <source>
        <dbReference type="Proteomes" id="UP001307849"/>
    </source>
</evidence>
<feature type="compositionally biased region" description="Polar residues" evidence="4">
    <location>
        <begin position="109"/>
        <end position="118"/>
    </location>
</feature>
<evidence type="ECO:0000256" key="2">
    <source>
        <dbReference type="ARBA" id="ARBA00023043"/>
    </source>
</evidence>
<dbReference type="Proteomes" id="UP001307849">
    <property type="component" value="Unassembled WGS sequence"/>
</dbReference>
<dbReference type="PANTHER" id="PTHR24171">
    <property type="entry name" value="ANKYRIN REPEAT DOMAIN-CONTAINING PROTEIN 39-RELATED"/>
    <property type="match status" value="1"/>
</dbReference>
<dbReference type="AlphaFoldDB" id="A0AAN8RQH3"/>
<dbReference type="PROSITE" id="PS50297">
    <property type="entry name" value="ANK_REP_REGION"/>
    <property type="match status" value="2"/>
</dbReference>
<dbReference type="Pfam" id="PF12796">
    <property type="entry name" value="Ank_2"/>
    <property type="match status" value="2"/>
</dbReference>
<protein>
    <submittedName>
        <fullName evidence="5">Palmitoyltransferase zdhhc13</fullName>
    </submittedName>
</protein>
<accession>A0AAN8RQH3</accession>
<dbReference type="InterPro" id="IPR002110">
    <property type="entry name" value="Ankyrin_rpt"/>
</dbReference>
<feature type="repeat" description="ANK" evidence="3">
    <location>
        <begin position="442"/>
        <end position="474"/>
    </location>
</feature>
<feature type="region of interest" description="Disordered" evidence="4">
    <location>
        <begin position="1"/>
        <end position="32"/>
    </location>
</feature>
<dbReference type="PROSITE" id="PS50088">
    <property type="entry name" value="ANK_REPEAT"/>
    <property type="match status" value="2"/>
</dbReference>
<evidence type="ECO:0000256" key="3">
    <source>
        <dbReference type="PROSITE-ProRule" id="PRU00023"/>
    </source>
</evidence>
<feature type="region of interest" description="Disordered" evidence="4">
    <location>
        <begin position="84"/>
        <end position="125"/>
    </location>
</feature>